<evidence type="ECO:0000256" key="5">
    <source>
        <dbReference type="ARBA" id="ARBA00022777"/>
    </source>
</evidence>
<dbReference type="PROSITE" id="PS00107">
    <property type="entry name" value="PROTEIN_KINASE_ATP"/>
    <property type="match status" value="1"/>
</dbReference>
<evidence type="ECO:0000256" key="10">
    <source>
        <dbReference type="PROSITE-ProRule" id="PRU10141"/>
    </source>
</evidence>
<evidence type="ECO:0000256" key="6">
    <source>
        <dbReference type="ARBA" id="ARBA00022840"/>
    </source>
</evidence>
<dbReference type="STRING" id="348802.A0A0D2E7E3"/>
<dbReference type="Pfam" id="PF00069">
    <property type="entry name" value="Pkinase"/>
    <property type="match status" value="1"/>
</dbReference>
<dbReference type="PROSITE" id="PS50011">
    <property type="entry name" value="PROTEIN_KINASE_DOM"/>
    <property type="match status" value="1"/>
</dbReference>
<organism evidence="14 15">
    <name type="scientific">Exophiala xenobiotica</name>
    <dbReference type="NCBI Taxonomy" id="348802"/>
    <lineage>
        <taxon>Eukaryota</taxon>
        <taxon>Fungi</taxon>
        <taxon>Dikarya</taxon>
        <taxon>Ascomycota</taxon>
        <taxon>Pezizomycotina</taxon>
        <taxon>Eurotiomycetes</taxon>
        <taxon>Chaetothyriomycetidae</taxon>
        <taxon>Chaetothyriales</taxon>
        <taxon>Herpotrichiellaceae</taxon>
        <taxon>Exophiala</taxon>
    </lineage>
</organism>
<dbReference type="AlphaFoldDB" id="A0A0D2E7E3"/>
<feature type="binding site" evidence="8 10">
    <location>
        <position position="390"/>
    </location>
    <ligand>
        <name>ATP</name>
        <dbReference type="ChEBI" id="CHEBI:30616"/>
    </ligand>
</feature>
<sequence>MMSLPERGLLSAACRRREPGVLPLMDVTWIVLYLFSSQCLTWFLHYHVNKMDVANGDEESRSESSNGSLATSPTNKTDINPAEYYERRLGDLAPFIPRSLADETPGLRVSESYESIDTVIMGSSQPTQLTQQVEDPRRYGKNLSNVSEGDAVDVICLLHPTSPAAFDAIKANLVHGRQHILQNDDLEGLTEEEIIFGPQYNATRDIALRISSDVKDPRDGFRFGRSSATSDVLLTPNESDNLVSKIHFKIFVNSQGSLMLQDLSTNGTIVDDVHIKVRDRRGKIAVKPATIVLKHGSIISVVSGRDKEEIKLMIRIPSRGEHEDAYEENLRNYLAARGAVAQFASMRESSYGNHWNGGSLYNFTGLLGKGAFATVYRVQTKKEGDIYAAKELDKRRFIKNGVLDMKFDSELNIMKHLNHPNIVNYVDCQMYSHWIYILMEYVPFGELSQELRKKGRISEPDVQQITRQIVHALGYLHRRNITHRDIKPDNILIASRSPLVVKLSDFGLSKCVTDQETFLKTFCGTLLYCAPEVYPDYANYNQGSTAKRRRLGEPVTRPTPSPYDQSVDMWSFGAVIFHMLCGKPPINGRGDDRGAQMLNNIMTKDVDFEPLRQIGVSQAAIDFIGRLLNRNPSLRPKEAECLRHPWLRDVPDHFLYEDVDVAVSAGRALPVVDEEDEDLLDEELIRNLNQLTQPPSSGHTPDRPAKRARTFVGTAISPDGLTYPTLPDPGSSLLPSPMVPPAQRLFGEISQSLLRSSGVFGNALPPTTTADVHDIQDRVEQISVNDFGRQGSSASAENAENPENPVNLHEPVKGAQELDIRQQAPVGSAASLMGAEQQIGQLNMASPEADISDPASPETNNPVTPRTRELSPSSNVSQHLDEGLAETLRTSEEPIFTRRIDLGLIADPVNLEAELEARNASRAEKLRAKADTFHGILSTTSRPLSIELAATIDAKTGNAVVRTGDADGFLRPISKPEGMTRRSPATSHFIKPPKRFGKLTSVPGSFANVTVNLEARLTSWGRGVDCTVRYPDLKDTRIPKYALKITFWAPGMEKHIEQGGDWTEIPGVRTILATSASGCIYVNGVELRKESADGDAALFGKIYTGDLITIFDGPNGDSLQLRVEITFGDSARNRPAKEAGFHVQEERHHHQRMKERESMRASRVVNEQQGA</sequence>
<dbReference type="OrthoDB" id="504170at2759"/>
<reference evidence="14 15" key="1">
    <citation type="submission" date="2015-01" db="EMBL/GenBank/DDBJ databases">
        <title>The Genome Sequence of Exophiala xenobiotica CBS118157.</title>
        <authorList>
            <consortium name="The Broad Institute Genomics Platform"/>
            <person name="Cuomo C."/>
            <person name="de Hoog S."/>
            <person name="Gorbushina A."/>
            <person name="Stielow B."/>
            <person name="Teixiera M."/>
            <person name="Abouelleil A."/>
            <person name="Chapman S.B."/>
            <person name="Priest M."/>
            <person name="Young S.K."/>
            <person name="Wortman J."/>
            <person name="Nusbaum C."/>
            <person name="Birren B."/>
        </authorList>
    </citation>
    <scope>NUCLEOTIDE SEQUENCE [LARGE SCALE GENOMIC DNA]</scope>
    <source>
        <strain evidence="14 15">CBS 118157</strain>
    </source>
</reference>
<evidence type="ECO:0000256" key="3">
    <source>
        <dbReference type="ARBA" id="ARBA00022679"/>
    </source>
</evidence>
<keyword evidence="15" id="KW-1185">Reference proteome</keyword>
<dbReference type="SMART" id="SM00240">
    <property type="entry name" value="FHA"/>
    <property type="match status" value="1"/>
</dbReference>
<dbReference type="InterPro" id="IPR011009">
    <property type="entry name" value="Kinase-like_dom_sf"/>
</dbReference>
<accession>A0A0D2E7E3</accession>
<feature type="active site" description="Proton acceptor" evidence="7">
    <location>
        <position position="485"/>
    </location>
</feature>
<evidence type="ECO:0000313" key="14">
    <source>
        <dbReference type="EMBL" id="KIW51373.1"/>
    </source>
</evidence>
<dbReference type="InterPro" id="IPR008271">
    <property type="entry name" value="Ser/Thr_kinase_AS"/>
</dbReference>
<protein>
    <recommendedName>
        <fullName evidence="16">Protein kinase domain-containing protein</fullName>
    </recommendedName>
</protein>
<dbReference type="PROSITE" id="PS00108">
    <property type="entry name" value="PROTEIN_KINASE_ST"/>
    <property type="match status" value="1"/>
</dbReference>
<feature type="domain" description="FHA" evidence="12">
    <location>
        <begin position="221"/>
        <end position="275"/>
    </location>
</feature>
<dbReference type="FunFam" id="3.30.200.20:FF:000470">
    <property type="entry name" value="Serine/threonine-protein kinase RAD53"/>
    <property type="match status" value="1"/>
</dbReference>
<dbReference type="InterPro" id="IPR008984">
    <property type="entry name" value="SMAD_FHA_dom_sf"/>
</dbReference>
<dbReference type="SUPFAM" id="SSF49879">
    <property type="entry name" value="SMAD/FHA domain"/>
    <property type="match status" value="1"/>
</dbReference>
<evidence type="ECO:0000256" key="11">
    <source>
        <dbReference type="SAM" id="MobiDB-lite"/>
    </source>
</evidence>
<feature type="domain" description="Protein kinase" evidence="13">
    <location>
        <begin position="361"/>
        <end position="647"/>
    </location>
</feature>
<dbReference type="SMART" id="SM00220">
    <property type="entry name" value="S_TKc"/>
    <property type="match status" value="1"/>
</dbReference>
<evidence type="ECO:0000313" key="15">
    <source>
        <dbReference type="Proteomes" id="UP000054342"/>
    </source>
</evidence>
<feature type="binding site" evidence="8">
    <location>
        <position position="505"/>
    </location>
    <ligand>
        <name>ATP</name>
        <dbReference type="ChEBI" id="CHEBI:30616"/>
    </ligand>
</feature>
<feature type="cross-link" description="Glycyl lysine isopeptide (Lys-Gly) (interchain with G-Cter in SUMO2)" evidence="9">
    <location>
        <position position="487"/>
    </location>
</feature>
<feature type="region of interest" description="Disordered" evidence="11">
    <location>
        <begin position="57"/>
        <end position="80"/>
    </location>
</feature>
<dbReference type="InterPro" id="IPR000719">
    <property type="entry name" value="Prot_kinase_dom"/>
</dbReference>
<dbReference type="PROSITE" id="PS50006">
    <property type="entry name" value="FHA_DOMAIN"/>
    <property type="match status" value="1"/>
</dbReference>
<dbReference type="EMBL" id="KN847322">
    <property type="protein sequence ID" value="KIW51373.1"/>
    <property type="molecule type" value="Genomic_DNA"/>
</dbReference>
<keyword evidence="2" id="KW-0723">Serine/threonine-protein kinase</keyword>
<dbReference type="InterPro" id="IPR017441">
    <property type="entry name" value="Protein_kinase_ATP_BS"/>
</dbReference>
<feature type="compositionally biased region" description="Low complexity" evidence="11">
    <location>
        <begin position="792"/>
        <end position="805"/>
    </location>
</feature>
<evidence type="ECO:0000256" key="1">
    <source>
        <dbReference type="ARBA" id="ARBA00005575"/>
    </source>
</evidence>
<dbReference type="Proteomes" id="UP000054342">
    <property type="component" value="Unassembled WGS sequence"/>
</dbReference>
<dbReference type="Pfam" id="PF00498">
    <property type="entry name" value="FHA"/>
    <property type="match status" value="1"/>
</dbReference>
<feature type="region of interest" description="Disordered" evidence="11">
    <location>
        <begin position="788"/>
        <end position="809"/>
    </location>
</feature>
<dbReference type="SUPFAM" id="SSF56112">
    <property type="entry name" value="Protein kinase-like (PK-like)"/>
    <property type="match status" value="1"/>
</dbReference>
<keyword evidence="4 8" id="KW-0547">Nucleotide-binding</keyword>
<dbReference type="Gene3D" id="3.30.200.20">
    <property type="entry name" value="Phosphorylase Kinase, domain 1"/>
    <property type="match status" value="1"/>
</dbReference>
<dbReference type="Gene3D" id="1.10.510.10">
    <property type="entry name" value="Transferase(Phosphotransferase) domain 1"/>
    <property type="match status" value="1"/>
</dbReference>
<evidence type="ECO:0000259" key="12">
    <source>
        <dbReference type="PROSITE" id="PS50006"/>
    </source>
</evidence>
<evidence type="ECO:0000256" key="4">
    <source>
        <dbReference type="ARBA" id="ARBA00022741"/>
    </source>
</evidence>
<evidence type="ECO:0000259" key="13">
    <source>
        <dbReference type="PROSITE" id="PS50011"/>
    </source>
</evidence>
<keyword evidence="3" id="KW-0808">Transferase</keyword>
<dbReference type="InterPro" id="IPR000253">
    <property type="entry name" value="FHA_dom"/>
</dbReference>
<feature type="region of interest" description="Disordered" evidence="11">
    <location>
        <begin position="1137"/>
        <end position="1171"/>
    </location>
</feature>
<evidence type="ECO:0000256" key="7">
    <source>
        <dbReference type="PIRSR" id="PIRSR630616-1"/>
    </source>
</evidence>
<name>A0A0D2E7E3_9EURO</name>
<dbReference type="PANTHER" id="PTHR24350">
    <property type="entry name" value="SERINE/THREONINE-PROTEIN KINASE IAL-RELATED"/>
    <property type="match status" value="1"/>
</dbReference>
<evidence type="ECO:0000256" key="8">
    <source>
        <dbReference type="PIRSR" id="PIRSR630616-2"/>
    </source>
</evidence>
<dbReference type="Gene3D" id="2.60.200.20">
    <property type="match status" value="1"/>
</dbReference>
<dbReference type="RefSeq" id="XP_013311959.1">
    <property type="nucleotide sequence ID" value="XM_013456505.1"/>
</dbReference>
<dbReference type="InterPro" id="IPR030616">
    <property type="entry name" value="Aur-like"/>
</dbReference>
<feature type="compositionally biased region" description="Basic and acidic residues" evidence="11">
    <location>
        <begin position="1137"/>
        <end position="1160"/>
    </location>
</feature>
<keyword evidence="6 8" id="KW-0067">ATP-binding</keyword>
<dbReference type="GO" id="GO:0004674">
    <property type="term" value="F:protein serine/threonine kinase activity"/>
    <property type="evidence" value="ECO:0007669"/>
    <property type="project" value="UniProtKB-KW"/>
</dbReference>
<feature type="compositionally biased region" description="Polar residues" evidence="11">
    <location>
        <begin position="63"/>
        <end position="78"/>
    </location>
</feature>
<comment type="similarity">
    <text evidence="1">Belongs to the protein kinase superfamily. CAMK Ser/Thr protein kinase family. CHEK2 subfamily.</text>
</comment>
<dbReference type="CDD" id="cd00060">
    <property type="entry name" value="FHA"/>
    <property type="match status" value="1"/>
</dbReference>
<evidence type="ECO:0008006" key="16">
    <source>
        <dbReference type="Google" id="ProtNLM"/>
    </source>
</evidence>
<dbReference type="GO" id="GO:0005524">
    <property type="term" value="F:ATP binding"/>
    <property type="evidence" value="ECO:0007669"/>
    <property type="project" value="UniProtKB-UniRule"/>
</dbReference>
<feature type="region of interest" description="Disordered" evidence="11">
    <location>
        <begin position="847"/>
        <end position="882"/>
    </location>
</feature>
<evidence type="ECO:0000256" key="9">
    <source>
        <dbReference type="PIRSR" id="PIRSR630616-3"/>
    </source>
</evidence>
<gene>
    <name evidence="14" type="ORF">PV05_10103</name>
</gene>
<dbReference type="GeneID" id="25332011"/>
<evidence type="ECO:0000256" key="2">
    <source>
        <dbReference type="ARBA" id="ARBA00022527"/>
    </source>
</evidence>
<feature type="compositionally biased region" description="Polar residues" evidence="11">
    <location>
        <begin position="857"/>
        <end position="878"/>
    </location>
</feature>
<keyword evidence="5" id="KW-0418">Kinase</keyword>
<proteinExistence type="inferred from homology"/>